<feature type="transmembrane region" description="Helical" evidence="7">
    <location>
        <begin position="285"/>
        <end position="306"/>
    </location>
</feature>
<evidence type="ECO:0000313" key="10">
    <source>
        <dbReference type="Proteomes" id="UP000005439"/>
    </source>
</evidence>
<organism evidence="9 10">
    <name type="scientific">Sulfobacillus acidophilus (strain ATCC 700253 / DSM 10332 / NAL)</name>
    <dbReference type="NCBI Taxonomy" id="679936"/>
    <lineage>
        <taxon>Bacteria</taxon>
        <taxon>Bacillati</taxon>
        <taxon>Bacillota</taxon>
        <taxon>Clostridia</taxon>
        <taxon>Eubacteriales</taxon>
        <taxon>Clostridiales Family XVII. Incertae Sedis</taxon>
        <taxon>Sulfobacillus</taxon>
    </lineage>
</organism>
<dbReference type="EMBL" id="CP003179">
    <property type="protein sequence ID" value="AEW05538.1"/>
    <property type="molecule type" value="Genomic_DNA"/>
</dbReference>
<dbReference type="PATRIC" id="fig|679936.5.peg.2113"/>
<feature type="transmembrane region" description="Helical" evidence="7">
    <location>
        <begin position="153"/>
        <end position="170"/>
    </location>
</feature>
<gene>
    <name evidence="9" type="ordered locus">Sulac_2048</name>
</gene>
<feature type="domain" description="Acyltransferase 3" evidence="8">
    <location>
        <begin position="10"/>
        <end position="338"/>
    </location>
</feature>
<keyword evidence="10" id="KW-1185">Reference proteome</keyword>
<dbReference type="AlphaFoldDB" id="G8TSC6"/>
<protein>
    <submittedName>
        <fullName evidence="9">Acyltransferase 3</fullName>
    </submittedName>
</protein>
<evidence type="ECO:0000256" key="1">
    <source>
        <dbReference type="ARBA" id="ARBA00004651"/>
    </source>
</evidence>
<comment type="subcellular location">
    <subcellularLocation>
        <location evidence="1">Cell membrane</location>
        <topology evidence="1">Multi-pass membrane protein</topology>
    </subcellularLocation>
</comment>
<name>G8TSC6_SULAD</name>
<evidence type="ECO:0000256" key="2">
    <source>
        <dbReference type="ARBA" id="ARBA00007400"/>
    </source>
</evidence>
<dbReference type="HOGENOM" id="CLU_047714_1_2_9"/>
<keyword evidence="3" id="KW-1003">Cell membrane</keyword>
<dbReference type="Pfam" id="PF01757">
    <property type="entry name" value="Acyl_transf_3"/>
    <property type="match status" value="1"/>
</dbReference>
<evidence type="ECO:0000256" key="4">
    <source>
        <dbReference type="ARBA" id="ARBA00022692"/>
    </source>
</evidence>
<keyword evidence="5 7" id="KW-1133">Transmembrane helix</keyword>
<dbReference type="KEGG" id="sap:Sulac_2048"/>
<feature type="transmembrane region" description="Helical" evidence="7">
    <location>
        <begin position="190"/>
        <end position="208"/>
    </location>
</feature>
<evidence type="ECO:0000313" key="9">
    <source>
        <dbReference type="EMBL" id="AEW05538.1"/>
    </source>
</evidence>
<evidence type="ECO:0000256" key="6">
    <source>
        <dbReference type="ARBA" id="ARBA00023136"/>
    </source>
</evidence>
<dbReference type="GO" id="GO:0005886">
    <property type="term" value="C:plasma membrane"/>
    <property type="evidence" value="ECO:0007669"/>
    <property type="project" value="UniProtKB-SubCell"/>
</dbReference>
<dbReference type="STRING" id="679936.Sulac_2048"/>
<reference evidence="10" key="1">
    <citation type="submission" date="2011-12" db="EMBL/GenBank/DDBJ databases">
        <title>The complete genome of chromosome of Sulfobacillus acidophilus DSM 10332.</title>
        <authorList>
            <person name="Lucas S."/>
            <person name="Han J."/>
            <person name="Lapidus A."/>
            <person name="Bruce D."/>
            <person name="Goodwin L."/>
            <person name="Pitluck S."/>
            <person name="Peters L."/>
            <person name="Kyrpides N."/>
            <person name="Mavromatis K."/>
            <person name="Ivanova N."/>
            <person name="Mikhailova N."/>
            <person name="Chertkov O."/>
            <person name="Saunders E."/>
            <person name="Detter J.C."/>
            <person name="Tapia R."/>
            <person name="Han C."/>
            <person name="Land M."/>
            <person name="Hauser L."/>
            <person name="Markowitz V."/>
            <person name="Cheng J.-F."/>
            <person name="Hugenholtz P."/>
            <person name="Woyke T."/>
            <person name="Wu D."/>
            <person name="Pukall R."/>
            <person name="Gehrich-Schroeter G."/>
            <person name="Schneider S."/>
            <person name="Klenk H.-P."/>
            <person name="Eisen J.A."/>
        </authorList>
    </citation>
    <scope>NUCLEOTIDE SEQUENCE [LARGE SCALE GENOMIC DNA]</scope>
    <source>
        <strain evidence="10">ATCC 700253 / DSM 10332 / NAL</strain>
    </source>
</reference>
<dbReference type="PANTHER" id="PTHR40074">
    <property type="entry name" value="O-ACETYLTRANSFERASE WECH"/>
    <property type="match status" value="1"/>
</dbReference>
<dbReference type="InterPro" id="IPR002656">
    <property type="entry name" value="Acyl_transf_3_dom"/>
</dbReference>
<feature type="transmembrane region" description="Helical" evidence="7">
    <location>
        <begin position="81"/>
        <end position="100"/>
    </location>
</feature>
<keyword evidence="9" id="KW-0012">Acyltransferase</keyword>
<keyword evidence="6 7" id="KW-0472">Membrane</keyword>
<dbReference type="GO" id="GO:0016413">
    <property type="term" value="F:O-acetyltransferase activity"/>
    <property type="evidence" value="ECO:0007669"/>
    <property type="project" value="TreeGrafter"/>
</dbReference>
<feature type="transmembrane region" description="Helical" evidence="7">
    <location>
        <begin position="50"/>
        <end position="69"/>
    </location>
</feature>
<comment type="similarity">
    <text evidence="2">Belongs to the acyltransferase 3 family.</text>
</comment>
<accession>G8TSC6</accession>
<dbReference type="PANTHER" id="PTHR40074:SF2">
    <property type="entry name" value="O-ACETYLTRANSFERASE WECH"/>
    <property type="match status" value="1"/>
</dbReference>
<feature type="transmembrane region" description="Helical" evidence="7">
    <location>
        <begin position="252"/>
        <end position="273"/>
    </location>
</feature>
<feature type="transmembrane region" description="Helical" evidence="7">
    <location>
        <begin position="12"/>
        <end position="30"/>
    </location>
</feature>
<dbReference type="Proteomes" id="UP000005439">
    <property type="component" value="Chromosome"/>
</dbReference>
<reference evidence="9 10" key="2">
    <citation type="journal article" date="2012" name="Stand. Genomic Sci.">
        <title>Complete genome sequence of the moderately thermophilic mineral-sulfide-oxidizing firmicute Sulfobacillus acidophilus type strain (NAL(T)).</title>
        <authorList>
            <person name="Anderson I."/>
            <person name="Chertkov O."/>
            <person name="Chen A."/>
            <person name="Saunders E."/>
            <person name="Lapidus A."/>
            <person name="Nolan M."/>
            <person name="Lucas S."/>
            <person name="Hammon N."/>
            <person name="Deshpande S."/>
            <person name="Cheng J.F."/>
            <person name="Han C."/>
            <person name="Tapia R."/>
            <person name="Goodwin L.A."/>
            <person name="Pitluck S."/>
            <person name="Liolios K."/>
            <person name="Pagani I."/>
            <person name="Ivanova N."/>
            <person name="Mikhailova N."/>
            <person name="Pati A."/>
            <person name="Palaniappan K."/>
            <person name="Land M."/>
            <person name="Pan C."/>
            <person name="Rohde M."/>
            <person name="Pukall R."/>
            <person name="Goker M."/>
            <person name="Detter J.C."/>
            <person name="Woyke T."/>
            <person name="Bristow J."/>
            <person name="Eisen J.A."/>
            <person name="Markowitz V."/>
            <person name="Hugenholtz P."/>
            <person name="Kyrpides N.C."/>
            <person name="Klenk H.P."/>
            <person name="Mavromatis K."/>
        </authorList>
    </citation>
    <scope>NUCLEOTIDE SEQUENCE [LARGE SCALE GENOMIC DNA]</scope>
    <source>
        <strain evidence="10">ATCC 700253 / DSM 10332 / NAL</strain>
    </source>
</reference>
<feature type="transmembrane region" description="Helical" evidence="7">
    <location>
        <begin position="220"/>
        <end position="240"/>
    </location>
</feature>
<evidence type="ECO:0000259" key="8">
    <source>
        <dbReference type="Pfam" id="PF01757"/>
    </source>
</evidence>
<dbReference type="GO" id="GO:0009246">
    <property type="term" value="P:enterobacterial common antigen biosynthetic process"/>
    <property type="evidence" value="ECO:0007669"/>
    <property type="project" value="TreeGrafter"/>
</dbReference>
<sequence length="385" mass="43901">MAERPKKYVEAIDLVRALTIVSVIAVHSTWYTANGGGWVASGALLSLLHFTRESFMAMTGFVLTWSLFGKRLDWPTVWAKRYRLVLFPYLIWSFLYLWLFKPQPTFLGFWATYGRDLLNGGAWFHLYYLLITMQFYLVLPLFLFLMRWGQKRPWTVFWGTAAFQVLLMAYDQYGLSAHPGGLNAYTGDEVWSYALYFVMGGLAALHWPHIREWLAAHGRLVGWIVVSGAGIMLSGFGLQWQLTHNLTLADAVLQPAMVPWSVAIIVGLGWLGVQYEEARIRRPGRWPLVALIADLSFGIYLFHPMLLQWWTNGLNAVHGFVTGYPLDALTVVVVTAGATLTVRVLSWFPFSPWVIGRSAAPRPSWLRWRRPLSPSDEREVPAESR</sequence>
<feature type="transmembrane region" description="Helical" evidence="7">
    <location>
        <begin position="126"/>
        <end position="146"/>
    </location>
</feature>
<keyword evidence="9" id="KW-0808">Transferase</keyword>
<keyword evidence="4 7" id="KW-0812">Transmembrane</keyword>
<feature type="transmembrane region" description="Helical" evidence="7">
    <location>
        <begin position="326"/>
        <end position="348"/>
    </location>
</feature>
<evidence type="ECO:0000256" key="7">
    <source>
        <dbReference type="SAM" id="Phobius"/>
    </source>
</evidence>
<evidence type="ECO:0000256" key="5">
    <source>
        <dbReference type="ARBA" id="ARBA00022989"/>
    </source>
</evidence>
<proteinExistence type="inferred from homology"/>
<evidence type="ECO:0000256" key="3">
    <source>
        <dbReference type="ARBA" id="ARBA00022475"/>
    </source>
</evidence>